<dbReference type="GO" id="GO:0032300">
    <property type="term" value="C:mismatch repair complex"/>
    <property type="evidence" value="ECO:0007669"/>
    <property type="project" value="InterPro"/>
</dbReference>
<dbReference type="InterPro" id="IPR014790">
    <property type="entry name" value="MutL_C"/>
</dbReference>
<dbReference type="SMART" id="SM00853">
    <property type="entry name" value="MutL_C"/>
    <property type="match status" value="1"/>
</dbReference>
<dbReference type="GO" id="GO:0140664">
    <property type="term" value="F:ATP-dependent DNA damage sensor activity"/>
    <property type="evidence" value="ECO:0007669"/>
    <property type="project" value="InterPro"/>
</dbReference>
<dbReference type="GO" id="GO:0005524">
    <property type="term" value="F:ATP binding"/>
    <property type="evidence" value="ECO:0007669"/>
    <property type="project" value="InterPro"/>
</dbReference>
<feature type="compositionally biased region" description="Polar residues" evidence="2">
    <location>
        <begin position="403"/>
        <end position="430"/>
    </location>
</feature>
<dbReference type="InterPro" id="IPR042121">
    <property type="entry name" value="MutL_C_regsub"/>
</dbReference>
<evidence type="ECO:0000256" key="1">
    <source>
        <dbReference type="ARBA" id="ARBA00006082"/>
    </source>
</evidence>
<dbReference type="Gene3D" id="3.30.565.10">
    <property type="entry name" value="Histidine kinase-like ATPase, C-terminal domain"/>
    <property type="match status" value="1"/>
</dbReference>
<name>A0AA39GIM3_SARSR</name>
<dbReference type="Gene3D" id="3.30.1370.100">
    <property type="entry name" value="MutL, C-terminal domain, regulatory subdomain"/>
    <property type="match status" value="1"/>
</dbReference>
<dbReference type="InterPro" id="IPR036890">
    <property type="entry name" value="HATPase_C_sf"/>
</dbReference>
<dbReference type="SUPFAM" id="SSF55874">
    <property type="entry name" value="ATPase domain of HSP90 chaperone/DNA topoisomerase II/histidine kinase"/>
    <property type="match status" value="1"/>
</dbReference>
<dbReference type="InterPro" id="IPR042120">
    <property type="entry name" value="MutL_C_dimsub"/>
</dbReference>
<comment type="caution">
    <text evidence="4">The sequence shown here is derived from an EMBL/GenBank/DDBJ whole genome shotgun (WGS) entry which is preliminary data.</text>
</comment>
<dbReference type="Gene3D" id="3.30.1540.20">
    <property type="entry name" value="MutL, C-terminal domain, dimerisation subdomain"/>
    <property type="match status" value="1"/>
</dbReference>
<dbReference type="Proteomes" id="UP001175261">
    <property type="component" value="Unassembled WGS sequence"/>
</dbReference>
<reference evidence="4" key="1">
    <citation type="submission" date="2022-10" db="EMBL/GenBank/DDBJ databases">
        <title>Determination and structural analysis of whole genome sequence of Sarocladium strictum F4-1.</title>
        <authorList>
            <person name="Hu L."/>
            <person name="Jiang Y."/>
        </authorList>
    </citation>
    <scope>NUCLEOTIDE SEQUENCE</scope>
    <source>
        <strain evidence="4">F4-1</strain>
    </source>
</reference>
<dbReference type="GO" id="GO:0016887">
    <property type="term" value="F:ATP hydrolysis activity"/>
    <property type="evidence" value="ECO:0007669"/>
    <property type="project" value="InterPro"/>
</dbReference>
<accession>A0AA39GIM3</accession>
<organism evidence="4 5">
    <name type="scientific">Sarocladium strictum</name>
    <name type="common">Black bundle disease fungus</name>
    <name type="synonym">Acremonium strictum</name>
    <dbReference type="NCBI Taxonomy" id="5046"/>
    <lineage>
        <taxon>Eukaryota</taxon>
        <taxon>Fungi</taxon>
        <taxon>Dikarya</taxon>
        <taxon>Ascomycota</taxon>
        <taxon>Pezizomycotina</taxon>
        <taxon>Sordariomycetes</taxon>
        <taxon>Hypocreomycetidae</taxon>
        <taxon>Hypocreales</taxon>
        <taxon>Sarocladiaceae</taxon>
        <taxon>Sarocladium</taxon>
    </lineage>
</organism>
<dbReference type="InterPro" id="IPR037198">
    <property type="entry name" value="MutL_C_sf"/>
</dbReference>
<dbReference type="InterPro" id="IPR038973">
    <property type="entry name" value="MutL/Mlh/Pms-like"/>
</dbReference>
<feature type="region of interest" description="Disordered" evidence="2">
    <location>
        <begin position="383"/>
        <end position="436"/>
    </location>
</feature>
<dbReference type="EMBL" id="JAPDFR010000003">
    <property type="protein sequence ID" value="KAK0388050.1"/>
    <property type="molecule type" value="Genomic_DNA"/>
</dbReference>
<evidence type="ECO:0000259" key="3">
    <source>
        <dbReference type="SMART" id="SM00853"/>
    </source>
</evidence>
<proteinExistence type="inferred from homology"/>
<sequence>MSIKQLPQDVIDKIKSTVAITSMNGVVDSLLRNSLDSSATKIHVAVDYAKGDCSVEDNGQGILPTEFQSDGGLGKLHYTSKFPASSALYGCRGDFLAALAALSLLQIVSKHVDRQTCNAILLHNGRVLYRRCPATDEQRLKNFEHGTRVVVRDLFGALPVRVKQRALASKETTSQSKEWSELVQKTAGLLISWPSEVTVILRDTLGDRELRLQTPPAAASLTSRASTVLMQALLADSDDDTSWVPVSSRSRQVSVTGCFSLHPVPTRRSQFLSLGIQPVENVHGSNILFEQIHKIFRASSFGLTDKTANLSQPEGWLRDGQHRKSADKHPMFYLRIETSGTGGTQLSEDHLYAGDSQILETILDLLQAVSYGFLKSHHYRPCKVTKRSSDPPSSTPRKLLRPSGQSPTGTEVSKSTRLATSPLHSGQRPSSPFDGWNRIKIGVASTVPSKPTMSKRFGKQRLLGANGTVLRRPFQDFPTEFEDELATGTGNRPSWLPSQRDQIVQKTCEPKRARTSMPLQEPRSRWLADLVKAWENPVFEVAEQSVPMSNAGLSYSSGEHSHHWTSSNAEATLLNSAAVGLKRRLHKDALAQAEVISQVDKKFILVKLPTHHIDEADTKAENTLVMLDQHAVDERCQLEDLLAGYFSQNATGSYVANTECLEQPIAIEMSYEEAALLRQYHHHFQDWGIMYTVPEANGVSAVRVNSLPPSILERCRTEARLLIDLLRHEVWRLHDAGAEPSQFRGSSDSTSNHHPWVGLFRGCPRGVLDLLHSRSCRSAIMFNDPLSMADCTRLIQRLSRCAFPFQCAHGRPSMAPLLDLGTEPRPNAWTGEEPVEARRARWKTWLETTS</sequence>
<dbReference type="Pfam" id="PF13589">
    <property type="entry name" value="HATPase_c_3"/>
    <property type="match status" value="1"/>
</dbReference>
<evidence type="ECO:0000313" key="5">
    <source>
        <dbReference type="Proteomes" id="UP001175261"/>
    </source>
</evidence>
<feature type="domain" description="MutL C-terminal dimerisation" evidence="3">
    <location>
        <begin position="595"/>
        <end position="786"/>
    </location>
</feature>
<protein>
    <recommendedName>
        <fullName evidence="3">MutL C-terminal dimerisation domain-containing protein</fullName>
    </recommendedName>
</protein>
<dbReference type="PANTHER" id="PTHR10073">
    <property type="entry name" value="DNA MISMATCH REPAIR PROTEIN MLH, PMS, MUTL"/>
    <property type="match status" value="1"/>
</dbReference>
<keyword evidence="5" id="KW-1185">Reference proteome</keyword>
<evidence type="ECO:0000313" key="4">
    <source>
        <dbReference type="EMBL" id="KAK0388050.1"/>
    </source>
</evidence>
<evidence type="ECO:0000256" key="2">
    <source>
        <dbReference type="SAM" id="MobiDB-lite"/>
    </source>
</evidence>
<dbReference type="GO" id="GO:0006298">
    <property type="term" value="P:mismatch repair"/>
    <property type="evidence" value="ECO:0007669"/>
    <property type="project" value="InterPro"/>
</dbReference>
<dbReference type="SUPFAM" id="SSF118116">
    <property type="entry name" value="DNA mismatch repair protein MutL"/>
    <property type="match status" value="1"/>
</dbReference>
<comment type="similarity">
    <text evidence="1">Belongs to the DNA mismatch repair MutL/HexB family.</text>
</comment>
<dbReference type="AlphaFoldDB" id="A0AA39GIM3"/>
<dbReference type="PANTHER" id="PTHR10073:SF47">
    <property type="entry name" value="DNA MISMATCH REPAIR PROTEIN MLH3"/>
    <property type="match status" value="1"/>
</dbReference>
<gene>
    <name evidence="4" type="ORF">NLU13_4294</name>
</gene>